<keyword evidence="2" id="KW-0472">Membrane</keyword>
<evidence type="ECO:0000256" key="2">
    <source>
        <dbReference type="SAM" id="Phobius"/>
    </source>
</evidence>
<gene>
    <name evidence="3" type="ORF">J3D65DRAFT_613775</name>
</gene>
<sequence>MFDQPVCRRRTHFRRVLDLIFPMDSPRKGKWPSLLVNDIKHSFQDVPTLNKLVKVVTFAGIRQTFRDLREKEKYGFVKSCFLIVMLPSASGILRRIKEHVIDATDDEVANVKKSFAEDFAMLAVAGAILAQVAMTGYSLGSLDETHWTAIGAFTVALVTGALTVVHSCLLQQRLNSLFGPQDLRLWLSQPADDGPVSDSEAGLDRRTRLRNRMSRVRSRSPYNQTLLEGPRRASLSAVFIINVPAMLLYYSVIFFLAGLGIYVGSSWSRNLDNFASQADAMRVMILYIVTASIGLLIFFVPVAIKMLESTKDRQARSSANELDDDTAEMKSLQSSVFCPSTQSIDNGKQKAPVVSLRPAAAAGIGVKDNSSKETSGSKSTETQRECVSDRTQSLQAALAASIAAQERNTAALRALLSEFQSSGANS</sequence>
<dbReference type="RefSeq" id="XP_066658725.1">
    <property type="nucleotide sequence ID" value="XM_066799147.1"/>
</dbReference>
<dbReference type="Proteomes" id="UP001360953">
    <property type="component" value="Unassembled WGS sequence"/>
</dbReference>
<feature type="transmembrane region" description="Helical" evidence="2">
    <location>
        <begin position="284"/>
        <end position="304"/>
    </location>
</feature>
<reference evidence="3 4" key="1">
    <citation type="submission" date="2024-04" db="EMBL/GenBank/DDBJ databases">
        <title>Phyllosticta paracitricarpa is synonymous to the EU quarantine fungus P. citricarpa based on phylogenomic analyses.</title>
        <authorList>
            <consortium name="Lawrence Berkeley National Laboratory"/>
            <person name="Van ingen-buijs V.A."/>
            <person name="Van westerhoven A.C."/>
            <person name="Haridas S."/>
            <person name="Skiadas P."/>
            <person name="Martin F."/>
            <person name="Groenewald J.Z."/>
            <person name="Crous P.W."/>
            <person name="Seidl M.F."/>
        </authorList>
    </citation>
    <scope>NUCLEOTIDE SEQUENCE [LARGE SCALE GENOMIC DNA]</scope>
    <source>
        <strain evidence="3 4">CPC 17464</strain>
    </source>
</reference>
<keyword evidence="2" id="KW-0812">Transmembrane</keyword>
<accession>A0ABR1M653</accession>
<feature type="region of interest" description="Disordered" evidence="1">
    <location>
        <begin position="364"/>
        <end position="388"/>
    </location>
</feature>
<evidence type="ECO:0000313" key="3">
    <source>
        <dbReference type="EMBL" id="KAK7542432.1"/>
    </source>
</evidence>
<feature type="transmembrane region" description="Helical" evidence="2">
    <location>
        <begin position="237"/>
        <end position="264"/>
    </location>
</feature>
<evidence type="ECO:0000256" key="1">
    <source>
        <dbReference type="SAM" id="MobiDB-lite"/>
    </source>
</evidence>
<organism evidence="3 4">
    <name type="scientific">Phyllosticta citribraziliensis</name>
    <dbReference type="NCBI Taxonomy" id="989973"/>
    <lineage>
        <taxon>Eukaryota</taxon>
        <taxon>Fungi</taxon>
        <taxon>Dikarya</taxon>
        <taxon>Ascomycota</taxon>
        <taxon>Pezizomycotina</taxon>
        <taxon>Dothideomycetes</taxon>
        <taxon>Dothideomycetes incertae sedis</taxon>
        <taxon>Botryosphaeriales</taxon>
        <taxon>Phyllostictaceae</taxon>
        <taxon>Phyllosticta</taxon>
    </lineage>
</organism>
<protein>
    <submittedName>
        <fullName evidence="3">Uncharacterized protein</fullName>
    </submittedName>
</protein>
<feature type="transmembrane region" description="Helical" evidence="2">
    <location>
        <begin position="119"/>
        <end position="140"/>
    </location>
</feature>
<comment type="caution">
    <text evidence="3">The sequence shown here is derived from an EMBL/GenBank/DDBJ whole genome shotgun (WGS) entry which is preliminary data.</text>
</comment>
<name>A0ABR1M653_9PEZI</name>
<proteinExistence type="predicted"/>
<keyword evidence="2" id="KW-1133">Transmembrane helix</keyword>
<keyword evidence="4" id="KW-1185">Reference proteome</keyword>
<dbReference type="EMBL" id="JBBPEH010000002">
    <property type="protein sequence ID" value="KAK7542432.1"/>
    <property type="molecule type" value="Genomic_DNA"/>
</dbReference>
<evidence type="ECO:0000313" key="4">
    <source>
        <dbReference type="Proteomes" id="UP001360953"/>
    </source>
</evidence>
<dbReference type="GeneID" id="92032053"/>
<feature type="transmembrane region" description="Helical" evidence="2">
    <location>
        <begin position="146"/>
        <end position="170"/>
    </location>
</feature>